<proteinExistence type="predicted"/>
<dbReference type="PANTHER" id="PTHR12110:SF21">
    <property type="entry name" value="XYLOSE ISOMERASE-LIKE TIM BARREL DOMAIN-CONTAINING PROTEIN"/>
    <property type="match status" value="1"/>
</dbReference>
<dbReference type="InterPro" id="IPR050312">
    <property type="entry name" value="IolE/XylAMocC-like"/>
</dbReference>
<gene>
    <name evidence="2" type="ORF">F4Y08_01705</name>
</gene>
<dbReference type="PANTHER" id="PTHR12110">
    <property type="entry name" value="HYDROXYPYRUVATE ISOMERASE"/>
    <property type="match status" value="1"/>
</dbReference>
<dbReference type="GO" id="GO:0016853">
    <property type="term" value="F:isomerase activity"/>
    <property type="evidence" value="ECO:0007669"/>
    <property type="project" value="UniProtKB-KW"/>
</dbReference>
<evidence type="ECO:0000259" key="1">
    <source>
        <dbReference type="Pfam" id="PF01261"/>
    </source>
</evidence>
<evidence type="ECO:0000313" key="2">
    <source>
        <dbReference type="EMBL" id="MYD89040.1"/>
    </source>
</evidence>
<dbReference type="SUPFAM" id="SSF51658">
    <property type="entry name" value="Xylose isomerase-like"/>
    <property type="match status" value="1"/>
</dbReference>
<dbReference type="InterPro" id="IPR013022">
    <property type="entry name" value="Xyl_isomerase-like_TIM-brl"/>
</dbReference>
<dbReference type="Gene3D" id="3.20.20.150">
    <property type="entry name" value="Divalent-metal-dependent TIM barrel enzymes"/>
    <property type="match status" value="1"/>
</dbReference>
<name>A0A6B1DNF6_9CHLR</name>
<organism evidence="2">
    <name type="scientific">Caldilineaceae bacterium SB0662_bin_9</name>
    <dbReference type="NCBI Taxonomy" id="2605258"/>
    <lineage>
        <taxon>Bacteria</taxon>
        <taxon>Bacillati</taxon>
        <taxon>Chloroflexota</taxon>
        <taxon>Caldilineae</taxon>
        <taxon>Caldilineales</taxon>
        <taxon>Caldilineaceae</taxon>
    </lineage>
</organism>
<feature type="domain" description="Xylose isomerase-like TIM barrel" evidence="1">
    <location>
        <begin position="23"/>
        <end position="254"/>
    </location>
</feature>
<dbReference type="AlphaFoldDB" id="A0A6B1DNF6"/>
<accession>A0A6B1DNF6</accession>
<sequence>MEETTMKFGAMNNPVEPLGPQIELFARMGFDFLDLTVEEPAAGPHRDDWSLTKRMLNDSGLGVVGHTGPYLPIANPSLRVRQAAWDELKASVDIASFMGATVCTMHFLRWPGFMPFEEGVGIYVEGLSSLAAHGKDRGVRVAIENSPRNEHQLKPLREILHRVPNLGLLYDIGHGNVQTQKPMTEDYLFDLRDRLVHVHFSDNNGFEDGHLPPGAPQRGGLSLPQELRKLRNFNYDGTLTLEVFGHRMWLEASLNYVKQIVANLP</sequence>
<keyword evidence="2" id="KW-0413">Isomerase</keyword>
<dbReference type="InterPro" id="IPR036237">
    <property type="entry name" value="Xyl_isomerase-like_sf"/>
</dbReference>
<reference evidence="2" key="1">
    <citation type="submission" date="2019-09" db="EMBL/GenBank/DDBJ databases">
        <title>Characterisation of the sponge microbiome using genome-centric metagenomics.</title>
        <authorList>
            <person name="Engelberts J.P."/>
            <person name="Robbins S.J."/>
            <person name="De Goeij J.M."/>
            <person name="Aranda M."/>
            <person name="Bell S.C."/>
            <person name="Webster N.S."/>
        </authorList>
    </citation>
    <scope>NUCLEOTIDE SEQUENCE</scope>
    <source>
        <strain evidence="2">SB0662_bin_9</strain>
    </source>
</reference>
<dbReference type="Pfam" id="PF01261">
    <property type="entry name" value="AP_endonuc_2"/>
    <property type="match status" value="1"/>
</dbReference>
<comment type="caution">
    <text evidence="2">The sequence shown here is derived from an EMBL/GenBank/DDBJ whole genome shotgun (WGS) entry which is preliminary data.</text>
</comment>
<dbReference type="EMBL" id="VXPY01000013">
    <property type="protein sequence ID" value="MYD89040.1"/>
    <property type="molecule type" value="Genomic_DNA"/>
</dbReference>
<protein>
    <submittedName>
        <fullName evidence="2">Sugar phosphate isomerase/epimerase</fullName>
    </submittedName>
</protein>